<dbReference type="PRINTS" id="PR00252">
    <property type="entry name" value="NRIONCHANNEL"/>
</dbReference>
<dbReference type="Proteomes" id="UP001303046">
    <property type="component" value="Unassembled WGS sequence"/>
</dbReference>
<sequence length="422" mass="47572">MQHDPALIEHTPNANNAPGYVRLTCDLYSNSTCTLNSLMLRVTVFWLALIPNYALTSCPIVALNASVELNAAIPRYESLVTLVFMKLIRMASFHSENAQSGKSNKSITGSQFQVEPEQKVDFLFEYAIDWRDERLQWNASEFCGIERIYLAMNDVWIPEITIVEAHSSQDYREDYKKFVWVNSSGHANYFVPTLTSTICTVEVRDFPFDHQDCSIKMMTQSFSAWEYGIKTVFSSSLDGNFSAIENMGNGEWQIKNLSVKTVFVDNGDEFPFEMNTFVIAMKRNASFFITMVIMPSFVINVLSIFGIFLKTADSMGKLGIALTNLMSLTFILGILATALPKTKDLPRIAIYVMVNLCIVVVALIATLLIPYLKQYLVGDGEIMDSTSKKKKRIEGKLFISLHIGSFILLEIANLINFIILFA</sequence>
<reference evidence="7 8" key="1">
    <citation type="submission" date="2023-08" db="EMBL/GenBank/DDBJ databases">
        <title>A Necator americanus chromosomal reference genome.</title>
        <authorList>
            <person name="Ilik V."/>
            <person name="Petrzelkova K.J."/>
            <person name="Pardy F."/>
            <person name="Fuh T."/>
            <person name="Niatou-Singa F.S."/>
            <person name="Gouil Q."/>
            <person name="Baker L."/>
            <person name="Ritchie M.E."/>
            <person name="Jex A.R."/>
            <person name="Gazzola D."/>
            <person name="Li H."/>
            <person name="Toshio Fujiwara R."/>
            <person name="Zhan B."/>
            <person name="Aroian R.V."/>
            <person name="Pafco B."/>
            <person name="Schwarz E.M."/>
        </authorList>
    </citation>
    <scope>NUCLEOTIDE SEQUENCE [LARGE SCALE GENOMIC DNA]</scope>
    <source>
        <strain evidence="7 8">Aroian</strain>
        <tissue evidence="7">Whole animal</tissue>
    </source>
</reference>
<gene>
    <name evidence="7" type="primary">Necator_chrIV.g13695</name>
    <name evidence="7" type="ORF">RB195_000403</name>
</gene>
<evidence type="ECO:0000256" key="3">
    <source>
        <dbReference type="ARBA" id="ARBA00022989"/>
    </source>
</evidence>
<keyword evidence="8" id="KW-1185">Reference proteome</keyword>
<feature type="transmembrane region" description="Helical" evidence="5">
    <location>
        <begin position="318"/>
        <end position="336"/>
    </location>
</feature>
<feature type="transmembrane region" description="Helical" evidence="5">
    <location>
        <begin position="287"/>
        <end position="309"/>
    </location>
</feature>
<dbReference type="EMBL" id="JAVFWL010000004">
    <property type="protein sequence ID" value="KAK6747163.1"/>
    <property type="molecule type" value="Genomic_DNA"/>
</dbReference>
<dbReference type="CDD" id="cd19051">
    <property type="entry name" value="LGIC_TM_cation"/>
    <property type="match status" value="1"/>
</dbReference>
<evidence type="ECO:0000313" key="7">
    <source>
        <dbReference type="EMBL" id="KAK6747163.1"/>
    </source>
</evidence>
<proteinExistence type="inferred from homology"/>
<dbReference type="InterPro" id="IPR006202">
    <property type="entry name" value="Neur_chan_lig-bd"/>
</dbReference>
<dbReference type="PROSITE" id="PS00236">
    <property type="entry name" value="NEUROTR_ION_CHANNEL"/>
    <property type="match status" value="1"/>
</dbReference>
<keyword evidence="2 5" id="KW-0812">Transmembrane</keyword>
<name>A0ABR1D9K2_NECAM</name>
<keyword evidence="3 5" id="KW-1133">Transmembrane helix</keyword>
<evidence type="ECO:0000256" key="2">
    <source>
        <dbReference type="ARBA" id="ARBA00022692"/>
    </source>
</evidence>
<organism evidence="7 8">
    <name type="scientific">Necator americanus</name>
    <name type="common">Human hookworm</name>
    <dbReference type="NCBI Taxonomy" id="51031"/>
    <lineage>
        <taxon>Eukaryota</taxon>
        <taxon>Metazoa</taxon>
        <taxon>Ecdysozoa</taxon>
        <taxon>Nematoda</taxon>
        <taxon>Chromadorea</taxon>
        <taxon>Rhabditida</taxon>
        <taxon>Rhabditina</taxon>
        <taxon>Rhabditomorpha</taxon>
        <taxon>Strongyloidea</taxon>
        <taxon>Ancylostomatidae</taxon>
        <taxon>Bunostominae</taxon>
        <taxon>Necator</taxon>
    </lineage>
</organism>
<keyword evidence="5" id="KW-0407">Ion channel</keyword>
<feature type="transmembrane region" description="Helical" evidence="5">
    <location>
        <begin position="397"/>
        <end position="421"/>
    </location>
</feature>
<dbReference type="PANTHER" id="PTHR18945">
    <property type="entry name" value="NEUROTRANSMITTER GATED ION CHANNEL"/>
    <property type="match status" value="1"/>
</dbReference>
<evidence type="ECO:0000256" key="5">
    <source>
        <dbReference type="RuleBase" id="RU000687"/>
    </source>
</evidence>
<dbReference type="Pfam" id="PF02931">
    <property type="entry name" value="Neur_chan_LBD"/>
    <property type="match status" value="1"/>
</dbReference>
<dbReference type="InterPro" id="IPR036719">
    <property type="entry name" value="Neuro-gated_channel_TM_sf"/>
</dbReference>
<dbReference type="InterPro" id="IPR036734">
    <property type="entry name" value="Neur_chan_lig-bd_sf"/>
</dbReference>
<dbReference type="SUPFAM" id="SSF90112">
    <property type="entry name" value="Neurotransmitter-gated ion-channel transmembrane pore"/>
    <property type="match status" value="1"/>
</dbReference>
<accession>A0ABR1D9K2</accession>
<evidence type="ECO:0000256" key="4">
    <source>
        <dbReference type="ARBA" id="ARBA00023136"/>
    </source>
</evidence>
<dbReference type="CDD" id="cd18989">
    <property type="entry name" value="LGIC_ECD_cation"/>
    <property type="match status" value="1"/>
</dbReference>
<dbReference type="Gene3D" id="2.70.170.10">
    <property type="entry name" value="Neurotransmitter-gated ion-channel ligand-binding domain"/>
    <property type="match status" value="1"/>
</dbReference>
<evidence type="ECO:0000313" key="8">
    <source>
        <dbReference type="Proteomes" id="UP001303046"/>
    </source>
</evidence>
<evidence type="ECO:0000259" key="6">
    <source>
        <dbReference type="Pfam" id="PF02931"/>
    </source>
</evidence>
<keyword evidence="5" id="KW-0813">Transport</keyword>
<comment type="similarity">
    <text evidence="5">Belongs to the ligand-gated ion channel (TC 1.A.9) family.</text>
</comment>
<feature type="transmembrane region" description="Helical" evidence="5">
    <location>
        <begin position="348"/>
        <end position="372"/>
    </location>
</feature>
<keyword evidence="4 5" id="KW-0472">Membrane</keyword>
<dbReference type="InterPro" id="IPR038050">
    <property type="entry name" value="Neuro_actylchol_rec"/>
</dbReference>
<dbReference type="InterPro" id="IPR018000">
    <property type="entry name" value="Neurotransmitter_ion_chnl_CS"/>
</dbReference>
<dbReference type="InterPro" id="IPR006201">
    <property type="entry name" value="Neur_channel"/>
</dbReference>
<dbReference type="Gene3D" id="1.20.58.390">
    <property type="entry name" value="Neurotransmitter-gated ion-channel transmembrane domain"/>
    <property type="match status" value="1"/>
</dbReference>
<comment type="subcellular location">
    <subcellularLocation>
        <location evidence="1">Membrane</location>
        <topology evidence="1">Multi-pass membrane protein</topology>
    </subcellularLocation>
</comment>
<dbReference type="SUPFAM" id="SSF63712">
    <property type="entry name" value="Nicotinic receptor ligand binding domain-like"/>
    <property type="match status" value="1"/>
</dbReference>
<comment type="caution">
    <text evidence="7">The sequence shown here is derived from an EMBL/GenBank/DDBJ whole genome shotgun (WGS) entry which is preliminary data.</text>
</comment>
<keyword evidence="5" id="KW-0406">Ion transport</keyword>
<protein>
    <recommendedName>
        <fullName evidence="6">Neurotransmitter-gated ion-channel ligand-binding domain-containing protein</fullName>
    </recommendedName>
</protein>
<feature type="domain" description="Neurotransmitter-gated ion-channel ligand-binding" evidence="6">
    <location>
        <begin position="117"/>
        <end position="284"/>
    </location>
</feature>
<evidence type="ECO:0000256" key="1">
    <source>
        <dbReference type="ARBA" id="ARBA00004141"/>
    </source>
</evidence>